<evidence type="ECO:0000313" key="7">
    <source>
        <dbReference type="EMBL" id="THH28563.1"/>
    </source>
</evidence>
<organism evidence="7 8">
    <name type="scientific">Antrodiella citrinella</name>
    <dbReference type="NCBI Taxonomy" id="2447956"/>
    <lineage>
        <taxon>Eukaryota</taxon>
        <taxon>Fungi</taxon>
        <taxon>Dikarya</taxon>
        <taxon>Basidiomycota</taxon>
        <taxon>Agaricomycotina</taxon>
        <taxon>Agaricomycetes</taxon>
        <taxon>Polyporales</taxon>
        <taxon>Steccherinaceae</taxon>
        <taxon>Antrodiella</taxon>
    </lineage>
</organism>
<feature type="domain" description="Enoyl reductase (ER)" evidence="6">
    <location>
        <begin position="11"/>
        <end position="334"/>
    </location>
</feature>
<dbReference type="Gene3D" id="3.90.180.10">
    <property type="entry name" value="Medium-chain alcohol dehydrogenases, catalytic domain"/>
    <property type="match status" value="1"/>
</dbReference>
<keyword evidence="5" id="KW-0560">Oxidoreductase</keyword>
<proteinExistence type="inferred from homology"/>
<comment type="caution">
    <text evidence="7">The sequence shown here is derived from an EMBL/GenBank/DDBJ whole genome shotgun (WGS) entry which is preliminary data.</text>
</comment>
<dbReference type="SUPFAM" id="SSF51735">
    <property type="entry name" value="NAD(P)-binding Rossmann-fold domains"/>
    <property type="match status" value="1"/>
</dbReference>
<comment type="cofactor">
    <cofactor evidence="1">
        <name>Zn(2+)</name>
        <dbReference type="ChEBI" id="CHEBI:29105"/>
    </cofactor>
</comment>
<dbReference type="GO" id="GO:0005737">
    <property type="term" value="C:cytoplasm"/>
    <property type="evidence" value="ECO:0007669"/>
    <property type="project" value="TreeGrafter"/>
</dbReference>
<keyword evidence="8" id="KW-1185">Reference proteome</keyword>
<name>A0A4V3XIB3_9APHY</name>
<dbReference type="OrthoDB" id="1560166at2759"/>
<dbReference type="Pfam" id="PF08240">
    <property type="entry name" value="ADH_N"/>
    <property type="match status" value="1"/>
</dbReference>
<evidence type="ECO:0000256" key="2">
    <source>
        <dbReference type="ARBA" id="ARBA00008072"/>
    </source>
</evidence>
<evidence type="ECO:0000256" key="5">
    <source>
        <dbReference type="ARBA" id="ARBA00023002"/>
    </source>
</evidence>
<evidence type="ECO:0000313" key="8">
    <source>
        <dbReference type="Proteomes" id="UP000308730"/>
    </source>
</evidence>
<dbReference type="Proteomes" id="UP000308730">
    <property type="component" value="Unassembled WGS sequence"/>
</dbReference>
<dbReference type="InterPro" id="IPR020843">
    <property type="entry name" value="ER"/>
</dbReference>
<gene>
    <name evidence="7" type="ORF">EUX98_g5635</name>
</gene>
<dbReference type="InterPro" id="IPR036291">
    <property type="entry name" value="NAD(P)-bd_dom_sf"/>
</dbReference>
<keyword evidence="4" id="KW-0862">Zinc</keyword>
<dbReference type="PANTHER" id="PTHR42940">
    <property type="entry name" value="ALCOHOL DEHYDROGENASE 1-RELATED"/>
    <property type="match status" value="1"/>
</dbReference>
<dbReference type="InterPro" id="IPR013149">
    <property type="entry name" value="ADH-like_C"/>
</dbReference>
<evidence type="ECO:0000256" key="3">
    <source>
        <dbReference type="ARBA" id="ARBA00022723"/>
    </source>
</evidence>
<dbReference type="AlphaFoldDB" id="A0A4V3XIB3"/>
<evidence type="ECO:0000256" key="1">
    <source>
        <dbReference type="ARBA" id="ARBA00001947"/>
    </source>
</evidence>
<dbReference type="SUPFAM" id="SSF50129">
    <property type="entry name" value="GroES-like"/>
    <property type="match status" value="1"/>
</dbReference>
<evidence type="ECO:0000259" key="6">
    <source>
        <dbReference type="SMART" id="SM00829"/>
    </source>
</evidence>
<reference evidence="7 8" key="1">
    <citation type="submission" date="2019-02" db="EMBL/GenBank/DDBJ databases">
        <title>Genome sequencing of the rare red list fungi Antrodiella citrinella (Flaviporus citrinellus).</title>
        <authorList>
            <person name="Buettner E."/>
            <person name="Kellner H."/>
        </authorList>
    </citation>
    <scope>NUCLEOTIDE SEQUENCE [LARGE SCALE GENOMIC DNA]</scope>
    <source>
        <strain evidence="7 8">DSM 108506</strain>
    </source>
</reference>
<dbReference type="EMBL" id="SGPM01000171">
    <property type="protein sequence ID" value="THH28563.1"/>
    <property type="molecule type" value="Genomic_DNA"/>
</dbReference>
<dbReference type="GO" id="GO:0004022">
    <property type="term" value="F:alcohol dehydrogenase (NAD+) activity"/>
    <property type="evidence" value="ECO:0007669"/>
    <property type="project" value="TreeGrafter"/>
</dbReference>
<accession>A0A4V3XIB3</accession>
<keyword evidence="3" id="KW-0479">Metal-binding</keyword>
<evidence type="ECO:0000256" key="4">
    <source>
        <dbReference type="ARBA" id="ARBA00022833"/>
    </source>
</evidence>
<protein>
    <recommendedName>
        <fullName evidence="6">Enoyl reductase (ER) domain-containing protein</fullName>
    </recommendedName>
</protein>
<dbReference type="Gene3D" id="3.40.50.720">
    <property type="entry name" value="NAD(P)-binding Rossmann-like Domain"/>
    <property type="match status" value="1"/>
</dbReference>
<comment type="similarity">
    <text evidence="2">Belongs to the zinc-containing alcohol dehydrogenase family.</text>
</comment>
<dbReference type="SMART" id="SM00829">
    <property type="entry name" value="PKS_ER"/>
    <property type="match status" value="1"/>
</dbReference>
<sequence>MSHPASYTAYAFTEKLTPLKKITVPWTDPNENQVVVKVKACGVCAGDAVPQVQMLPVALPRIPGHEFVGEIVAVGPGEKKFNVGAIVGGGWHGGQCFDCAQCRVGKFIGCTSHMAHGISFDGGYAEYVTIRSEAICRIPDGMAPEIAGPLLCAGVTVFNGLRNVNIRPGDIVAVHGIGGLGHLGIQFATKMGYRAVALSSGPAKRADALAFGAIAYLDGSAVDQAAELQKLGGAKVILLCAPTSAVAPLLQGLAYDGTLLVLAAGMEETGVNLFSLVANRTTIRGWPSGSAQDSEDCLAFAQQFGIEPTVQRFPLDKAQEAFTSRSSARYRAVIMPELKI</sequence>
<dbReference type="PANTHER" id="PTHR42940:SF7">
    <property type="entry name" value="ALCOHOL DEHYDROGENASE-LIKE N-TERMINAL DOMAIN-CONTAINING PROTEIN"/>
    <property type="match status" value="1"/>
</dbReference>
<dbReference type="GO" id="GO:0046872">
    <property type="term" value="F:metal ion binding"/>
    <property type="evidence" value="ECO:0007669"/>
    <property type="project" value="UniProtKB-KW"/>
</dbReference>
<dbReference type="Pfam" id="PF00107">
    <property type="entry name" value="ADH_zinc_N"/>
    <property type="match status" value="1"/>
</dbReference>
<dbReference type="InterPro" id="IPR011032">
    <property type="entry name" value="GroES-like_sf"/>
</dbReference>
<dbReference type="InterPro" id="IPR013154">
    <property type="entry name" value="ADH-like_N"/>
</dbReference>